<dbReference type="PANTHER" id="PTHR32361">
    <property type="entry name" value="FERRIC/CUPRIC REDUCTASE TRANSMEMBRANE COMPONENT"/>
    <property type="match status" value="1"/>
</dbReference>
<reference evidence="6 7" key="1">
    <citation type="submission" date="2015-04" db="EMBL/GenBank/DDBJ databases">
        <authorList>
            <person name="Heijne W.H."/>
            <person name="Fedorova N.D."/>
            <person name="Nierman W.C."/>
            <person name="Vollebregt A.W."/>
            <person name="Zhao Z."/>
            <person name="Wu L."/>
            <person name="Kumar M."/>
            <person name="Stam H."/>
            <person name="van den Berg M.A."/>
            <person name="Pel H.J."/>
        </authorList>
    </citation>
    <scope>NUCLEOTIDE SEQUENCE [LARGE SCALE GENOMIC DNA]</scope>
    <source>
        <strain evidence="6 7">CBS 393.64</strain>
    </source>
</reference>
<dbReference type="GO" id="GO:0006879">
    <property type="term" value="P:intracellular iron ion homeostasis"/>
    <property type="evidence" value="ECO:0007669"/>
    <property type="project" value="TreeGrafter"/>
</dbReference>
<feature type="domain" description="FAD-binding FR-type" evidence="5">
    <location>
        <begin position="69"/>
        <end position="198"/>
    </location>
</feature>
<keyword evidence="7" id="KW-1185">Reference proteome</keyword>
<evidence type="ECO:0000259" key="5">
    <source>
        <dbReference type="PROSITE" id="PS51384"/>
    </source>
</evidence>
<dbReference type="AlphaFoldDB" id="A0A0F4YEV4"/>
<dbReference type="Gene3D" id="3.40.50.80">
    <property type="entry name" value="Nucleotide-binding domain of ferredoxin-NADP reductase (FNR) module"/>
    <property type="match status" value="1"/>
</dbReference>
<comment type="caution">
    <text evidence="6">The sequence shown here is derived from an EMBL/GenBank/DDBJ whole genome shotgun (WGS) entry which is preliminary data.</text>
</comment>
<keyword evidence="4" id="KW-0560">Oxidoreductase</keyword>
<evidence type="ECO:0000313" key="7">
    <source>
        <dbReference type="Proteomes" id="UP000053958"/>
    </source>
</evidence>
<organism evidence="6 7">
    <name type="scientific">Rasamsonia emersonii (strain ATCC 16479 / CBS 393.64 / IMI 116815)</name>
    <dbReference type="NCBI Taxonomy" id="1408163"/>
    <lineage>
        <taxon>Eukaryota</taxon>
        <taxon>Fungi</taxon>
        <taxon>Dikarya</taxon>
        <taxon>Ascomycota</taxon>
        <taxon>Pezizomycotina</taxon>
        <taxon>Eurotiomycetes</taxon>
        <taxon>Eurotiomycetidae</taxon>
        <taxon>Eurotiales</taxon>
        <taxon>Trichocomaceae</taxon>
        <taxon>Rasamsonia</taxon>
    </lineage>
</organism>
<dbReference type="InterPro" id="IPR013112">
    <property type="entry name" value="FAD-bd_8"/>
</dbReference>
<proteinExistence type="inferred from homology"/>
<evidence type="ECO:0000256" key="1">
    <source>
        <dbReference type="ARBA" id="ARBA00006278"/>
    </source>
</evidence>
<protein>
    <recommendedName>
        <fullName evidence="5">FAD-binding FR-type domain-containing protein</fullName>
    </recommendedName>
</protein>
<evidence type="ECO:0000256" key="3">
    <source>
        <dbReference type="ARBA" id="ARBA00022982"/>
    </source>
</evidence>
<dbReference type="STRING" id="1408163.A0A0F4YEV4"/>
<dbReference type="InterPro" id="IPR017927">
    <property type="entry name" value="FAD-bd_FR_type"/>
</dbReference>
<dbReference type="Proteomes" id="UP000053958">
    <property type="component" value="Unassembled WGS sequence"/>
</dbReference>
<dbReference type="InterPro" id="IPR013121">
    <property type="entry name" value="Fe_red_NAD-bd_6"/>
</dbReference>
<dbReference type="CDD" id="cd06186">
    <property type="entry name" value="NOX_Duox_like_FAD_NADP"/>
    <property type="match status" value="1"/>
</dbReference>
<keyword evidence="2" id="KW-0813">Transport</keyword>
<dbReference type="PANTHER" id="PTHR32361:SF26">
    <property type="entry name" value="FAD-BINDING 8 DOMAIN-CONTAINING PROTEIN-RELATED"/>
    <property type="match status" value="1"/>
</dbReference>
<name>A0A0F4YEV4_RASE3</name>
<dbReference type="GO" id="GO:0015677">
    <property type="term" value="P:copper ion import"/>
    <property type="evidence" value="ECO:0007669"/>
    <property type="project" value="TreeGrafter"/>
</dbReference>
<dbReference type="OrthoDB" id="4216461at2759"/>
<dbReference type="Pfam" id="PF08022">
    <property type="entry name" value="FAD_binding_8"/>
    <property type="match status" value="1"/>
</dbReference>
<gene>
    <name evidence="6" type="ORF">T310_9648</name>
</gene>
<keyword evidence="3" id="KW-0249">Electron transport</keyword>
<dbReference type="RefSeq" id="XP_013323359.1">
    <property type="nucleotide sequence ID" value="XM_013467905.1"/>
</dbReference>
<dbReference type="GO" id="GO:0005886">
    <property type="term" value="C:plasma membrane"/>
    <property type="evidence" value="ECO:0007669"/>
    <property type="project" value="TreeGrafter"/>
</dbReference>
<dbReference type="GeneID" id="25321580"/>
<evidence type="ECO:0000256" key="2">
    <source>
        <dbReference type="ARBA" id="ARBA00022448"/>
    </source>
</evidence>
<dbReference type="Pfam" id="PF08030">
    <property type="entry name" value="NAD_binding_6"/>
    <property type="match status" value="1"/>
</dbReference>
<dbReference type="EMBL" id="LASV01000737">
    <property type="protein sequence ID" value="KKA16747.1"/>
    <property type="molecule type" value="Genomic_DNA"/>
</dbReference>
<dbReference type="GO" id="GO:0000293">
    <property type="term" value="F:ferric-chelate reductase activity"/>
    <property type="evidence" value="ECO:0007669"/>
    <property type="project" value="TreeGrafter"/>
</dbReference>
<dbReference type="GO" id="GO:0006826">
    <property type="term" value="P:iron ion transport"/>
    <property type="evidence" value="ECO:0007669"/>
    <property type="project" value="TreeGrafter"/>
</dbReference>
<dbReference type="PROSITE" id="PS51384">
    <property type="entry name" value="FAD_FR"/>
    <property type="match status" value="1"/>
</dbReference>
<dbReference type="InterPro" id="IPR039261">
    <property type="entry name" value="FNR_nucleotide-bd"/>
</dbReference>
<sequence>MAFLFMTTYLGFLADVFGVSLHTRRRIHRTTGWMAGALPTVHIVIATIVQQANFSLHKSDNLFALILWIFLYRNRIFSSHRYPRALVTCDKDNNGDEKDDDDKNKEKVIKIRVGLARPLEVKAGQYISLWMPSVSLWSWTQTHPFMVTSWSPGKQDTLELFVQTRRGFSADLHSWAAKEGSASFLAFVSGLHGTSEPIGQYESVLAITSGFGIAGVISYLKQLIHGYNTSTSRVRRVHFVWQLRTLDIAIAAQPLLNSLLSDDVLDDGYILEVSLYVESGMTVEDEKPFGKHDRAFVYKGVPDYQEVISAEVSGDYISELLAIEDINGRINQLTQTDLDTGCLEKAWRWIDPQSAAASARSNFLRCRRDIPIQGPEG</sequence>
<evidence type="ECO:0000256" key="4">
    <source>
        <dbReference type="ARBA" id="ARBA00023002"/>
    </source>
</evidence>
<dbReference type="InterPro" id="IPR051410">
    <property type="entry name" value="Ferric/Cupric_Reductase"/>
</dbReference>
<comment type="similarity">
    <text evidence="1">Belongs to the ferric reductase (FRE) family.</text>
</comment>
<accession>A0A0F4YEV4</accession>
<evidence type="ECO:0000313" key="6">
    <source>
        <dbReference type="EMBL" id="KKA16747.1"/>
    </source>
</evidence>